<name>A0A2I0JMK1_PUNGR</name>
<keyword evidence="3" id="KW-1185">Reference proteome</keyword>
<gene>
    <name evidence="2" type="ORF">CRG98_022158</name>
</gene>
<proteinExistence type="predicted"/>
<protein>
    <recommendedName>
        <fullName evidence="1">CRA domain-containing protein</fullName>
    </recommendedName>
</protein>
<organism evidence="2 3">
    <name type="scientific">Punica granatum</name>
    <name type="common">Pomegranate</name>
    <dbReference type="NCBI Taxonomy" id="22663"/>
    <lineage>
        <taxon>Eukaryota</taxon>
        <taxon>Viridiplantae</taxon>
        <taxon>Streptophyta</taxon>
        <taxon>Embryophyta</taxon>
        <taxon>Tracheophyta</taxon>
        <taxon>Spermatophyta</taxon>
        <taxon>Magnoliopsida</taxon>
        <taxon>eudicotyledons</taxon>
        <taxon>Gunneridae</taxon>
        <taxon>Pentapetalae</taxon>
        <taxon>rosids</taxon>
        <taxon>malvids</taxon>
        <taxon>Myrtales</taxon>
        <taxon>Lythraceae</taxon>
        <taxon>Punica</taxon>
    </lineage>
</organism>
<dbReference type="InterPro" id="IPR013144">
    <property type="entry name" value="CRA_dom"/>
</dbReference>
<accession>A0A2I0JMK1</accession>
<evidence type="ECO:0000313" key="3">
    <source>
        <dbReference type="Proteomes" id="UP000233551"/>
    </source>
</evidence>
<evidence type="ECO:0000313" key="2">
    <source>
        <dbReference type="EMBL" id="PKI57507.1"/>
    </source>
</evidence>
<comment type="caution">
    <text evidence="2">The sequence shown here is derived from an EMBL/GenBank/DDBJ whole genome shotgun (WGS) entry which is preliminary data.</text>
</comment>
<dbReference type="Proteomes" id="UP000233551">
    <property type="component" value="Unassembled WGS sequence"/>
</dbReference>
<sequence length="130" mass="14104">MGQAARLGPSKTRLVPRGPVVGKLDEAVKYGRIELSKDCVALLAYEQPKESFAGYLLEDSRREVVADMVNAMILSTNPNVNDLQGCLHSYLKRLLRQLTACCLERRSLNVAGGDQEGDGNGLDEIGSAVQ</sequence>
<reference evidence="2 3" key="1">
    <citation type="submission" date="2017-11" db="EMBL/GenBank/DDBJ databases">
        <title>De-novo sequencing of pomegranate (Punica granatum L.) genome.</title>
        <authorList>
            <person name="Akparov Z."/>
            <person name="Amiraslanov A."/>
            <person name="Hajiyeva S."/>
            <person name="Abbasov M."/>
            <person name="Kaur K."/>
            <person name="Hamwieh A."/>
            <person name="Solovyev V."/>
            <person name="Salamov A."/>
            <person name="Braich B."/>
            <person name="Kosarev P."/>
            <person name="Mahmoud A."/>
            <person name="Hajiyev E."/>
            <person name="Babayeva S."/>
            <person name="Izzatullayeva V."/>
            <person name="Mammadov A."/>
            <person name="Mammadov A."/>
            <person name="Sharifova S."/>
            <person name="Ojaghi J."/>
            <person name="Eynullazada K."/>
            <person name="Bayramov B."/>
            <person name="Abdulazimova A."/>
            <person name="Shahmuradov I."/>
        </authorList>
    </citation>
    <scope>NUCLEOTIDE SEQUENCE [LARGE SCALE GENOMIC DNA]</scope>
    <source>
        <strain evidence="3">cv. AG2017</strain>
        <tissue evidence="2">Leaf</tissue>
    </source>
</reference>
<dbReference type="STRING" id="22663.A0A2I0JMK1"/>
<dbReference type="AlphaFoldDB" id="A0A2I0JMK1"/>
<dbReference type="SMART" id="SM00757">
    <property type="entry name" value="CRA"/>
    <property type="match status" value="1"/>
</dbReference>
<feature type="domain" description="CRA" evidence="1">
    <location>
        <begin position="22"/>
        <end position="111"/>
    </location>
</feature>
<evidence type="ECO:0000259" key="1">
    <source>
        <dbReference type="SMART" id="SM00757"/>
    </source>
</evidence>
<dbReference type="EMBL" id="PGOL01001505">
    <property type="protein sequence ID" value="PKI57507.1"/>
    <property type="molecule type" value="Genomic_DNA"/>
</dbReference>